<keyword evidence="5 13" id="KW-0812">Transmembrane</keyword>
<evidence type="ECO:0000256" key="8">
    <source>
        <dbReference type="ARBA" id="ARBA00022989"/>
    </source>
</evidence>
<evidence type="ECO:0000313" key="14">
    <source>
        <dbReference type="EMBL" id="GHO48102.1"/>
    </source>
</evidence>
<keyword evidence="4" id="KW-0633">Potassium transport</keyword>
<dbReference type="GO" id="GO:0016020">
    <property type="term" value="C:membrane"/>
    <property type="evidence" value="ECO:0007669"/>
    <property type="project" value="UniProtKB-SubCell"/>
</dbReference>
<feature type="transmembrane region" description="Helical" evidence="13">
    <location>
        <begin position="65"/>
        <end position="90"/>
    </location>
</feature>
<organism evidence="14 15">
    <name type="scientific">Ktedonospora formicarum</name>
    <dbReference type="NCBI Taxonomy" id="2778364"/>
    <lineage>
        <taxon>Bacteria</taxon>
        <taxon>Bacillati</taxon>
        <taxon>Chloroflexota</taxon>
        <taxon>Ktedonobacteria</taxon>
        <taxon>Ktedonobacterales</taxon>
        <taxon>Ktedonobacteraceae</taxon>
        <taxon>Ktedonospora</taxon>
    </lineage>
</organism>
<dbReference type="InterPro" id="IPR010617">
    <property type="entry name" value="TMEM175-like"/>
</dbReference>
<keyword evidence="9" id="KW-0406">Ion transport</keyword>
<keyword evidence="3" id="KW-0813">Transport</keyword>
<feature type="transmembrane region" description="Helical" evidence="13">
    <location>
        <begin position="185"/>
        <end position="208"/>
    </location>
</feature>
<feature type="transmembrane region" description="Helical" evidence="13">
    <location>
        <begin position="111"/>
        <end position="132"/>
    </location>
</feature>
<evidence type="ECO:0000256" key="11">
    <source>
        <dbReference type="ARBA" id="ARBA00023303"/>
    </source>
</evidence>
<evidence type="ECO:0000256" key="4">
    <source>
        <dbReference type="ARBA" id="ARBA00022538"/>
    </source>
</evidence>
<comment type="subcellular location">
    <subcellularLocation>
        <location evidence="1">Membrane</location>
        <topology evidence="1">Multi-pass membrane protein</topology>
    </subcellularLocation>
</comment>
<evidence type="ECO:0000256" key="9">
    <source>
        <dbReference type="ARBA" id="ARBA00023065"/>
    </source>
</evidence>
<sequence length="224" mass="25390">MKIFYNRIAGQNLDRLAALSDGIFAVAMTLLVLDLRTPALADGSARFSTPLLWTSQGWGKELALLGALWVIVPHFLPYIMSFLTLGIFWVGQQTQLSHFRTSNRHLTWLHLAFLFIISLMPFSTGLLAEFITYRLALALYWLHLLLLGGILFASWHYAQRAGLLKDEVTDAIRVATQRRIVLYQVLYAVAMLFCLINNYFSIVILILLQLNSAIAPRLGWLDHA</sequence>
<reference evidence="14" key="1">
    <citation type="submission" date="2020-10" db="EMBL/GenBank/DDBJ databases">
        <title>Taxonomic study of unclassified bacteria belonging to the class Ktedonobacteria.</title>
        <authorList>
            <person name="Yabe S."/>
            <person name="Wang C.M."/>
            <person name="Zheng Y."/>
            <person name="Sakai Y."/>
            <person name="Cavaletti L."/>
            <person name="Monciardini P."/>
            <person name="Donadio S."/>
        </authorList>
    </citation>
    <scope>NUCLEOTIDE SEQUENCE</scope>
    <source>
        <strain evidence="14">SOSP1-1</strain>
    </source>
</reference>
<evidence type="ECO:0000313" key="15">
    <source>
        <dbReference type="Proteomes" id="UP000612362"/>
    </source>
</evidence>
<keyword evidence="6" id="KW-0631">Potassium channel</keyword>
<dbReference type="AlphaFoldDB" id="A0A8J3MTD0"/>
<gene>
    <name evidence="14" type="ORF">KSX_62650</name>
</gene>
<evidence type="ECO:0008006" key="16">
    <source>
        <dbReference type="Google" id="ProtNLM"/>
    </source>
</evidence>
<keyword evidence="15" id="KW-1185">Reference proteome</keyword>
<evidence type="ECO:0000256" key="3">
    <source>
        <dbReference type="ARBA" id="ARBA00022448"/>
    </source>
</evidence>
<comment type="catalytic activity">
    <reaction evidence="12">
        <text>K(+)(in) = K(+)(out)</text>
        <dbReference type="Rhea" id="RHEA:29463"/>
        <dbReference type="ChEBI" id="CHEBI:29103"/>
    </reaction>
</comment>
<feature type="transmembrane region" description="Helical" evidence="13">
    <location>
        <begin position="138"/>
        <end position="158"/>
    </location>
</feature>
<comment type="similarity">
    <text evidence="2">Belongs to the TMEM175 family.</text>
</comment>
<name>A0A8J3MTD0_9CHLR</name>
<keyword evidence="11" id="KW-0407">Ion channel</keyword>
<dbReference type="RefSeq" id="WP_220197314.1">
    <property type="nucleotide sequence ID" value="NZ_BNJF01000003.1"/>
</dbReference>
<dbReference type="PANTHER" id="PTHR31462">
    <property type="entry name" value="ENDOSOMAL/LYSOSOMAL POTASSIUM CHANNEL TMEM175"/>
    <property type="match status" value="1"/>
</dbReference>
<evidence type="ECO:0000256" key="1">
    <source>
        <dbReference type="ARBA" id="ARBA00004141"/>
    </source>
</evidence>
<dbReference type="Pfam" id="PF06736">
    <property type="entry name" value="TMEM175"/>
    <property type="match status" value="1"/>
</dbReference>
<accession>A0A8J3MTD0</accession>
<protein>
    <recommendedName>
        <fullName evidence="16">DUF1211 domain-containing protein</fullName>
    </recommendedName>
</protein>
<evidence type="ECO:0000256" key="5">
    <source>
        <dbReference type="ARBA" id="ARBA00022692"/>
    </source>
</evidence>
<evidence type="ECO:0000256" key="13">
    <source>
        <dbReference type="SAM" id="Phobius"/>
    </source>
</evidence>
<keyword evidence="7" id="KW-0630">Potassium</keyword>
<keyword evidence="8 13" id="KW-1133">Transmembrane helix</keyword>
<keyword evidence="10 13" id="KW-0472">Membrane</keyword>
<evidence type="ECO:0000256" key="10">
    <source>
        <dbReference type="ARBA" id="ARBA00023136"/>
    </source>
</evidence>
<dbReference type="Proteomes" id="UP000612362">
    <property type="component" value="Unassembled WGS sequence"/>
</dbReference>
<dbReference type="GO" id="GO:0015252">
    <property type="term" value="F:proton channel activity"/>
    <property type="evidence" value="ECO:0007669"/>
    <property type="project" value="InterPro"/>
</dbReference>
<dbReference type="GO" id="GO:0005267">
    <property type="term" value="F:potassium channel activity"/>
    <property type="evidence" value="ECO:0007669"/>
    <property type="project" value="UniProtKB-KW"/>
</dbReference>
<evidence type="ECO:0000256" key="2">
    <source>
        <dbReference type="ARBA" id="ARBA00006920"/>
    </source>
</evidence>
<comment type="caution">
    <text evidence="14">The sequence shown here is derived from an EMBL/GenBank/DDBJ whole genome shotgun (WGS) entry which is preliminary data.</text>
</comment>
<dbReference type="EMBL" id="BNJF01000003">
    <property type="protein sequence ID" value="GHO48102.1"/>
    <property type="molecule type" value="Genomic_DNA"/>
</dbReference>
<evidence type="ECO:0000256" key="6">
    <source>
        <dbReference type="ARBA" id="ARBA00022826"/>
    </source>
</evidence>
<proteinExistence type="inferred from homology"/>
<evidence type="ECO:0000256" key="7">
    <source>
        <dbReference type="ARBA" id="ARBA00022958"/>
    </source>
</evidence>
<dbReference type="PANTHER" id="PTHR31462:SF5">
    <property type="entry name" value="ENDOSOMAL_LYSOSOMAL PROTON CHANNEL TMEM175"/>
    <property type="match status" value="1"/>
</dbReference>
<evidence type="ECO:0000256" key="12">
    <source>
        <dbReference type="ARBA" id="ARBA00034430"/>
    </source>
</evidence>